<dbReference type="Proteomes" id="UP000031967">
    <property type="component" value="Unassembled WGS sequence"/>
</dbReference>
<reference evidence="2 3" key="1">
    <citation type="submission" date="2014-12" db="EMBL/GenBank/DDBJ databases">
        <title>Draft genome sequence of Paenibacillus kamchatkensis strain B-2647.</title>
        <authorList>
            <person name="Karlyshev A.V."/>
            <person name="Kudryashova E.B."/>
        </authorList>
    </citation>
    <scope>NUCLEOTIDE SEQUENCE [LARGE SCALE GENOMIC DNA]</scope>
    <source>
        <strain evidence="2 3">VKM B-2647</strain>
    </source>
</reference>
<name>A0ABR5AC98_9BACL</name>
<sequence length="349" mass="37184">MIKQLKKWSLHVAAATLIVSAIVPIMPEFAVTSHAATTQYRFIFDQFFLTNKDVHVTIQYPNDAVVRQYRIDNGAWQNYSGTVTMTQNGTVYARSQDASGNWYAEDSYEVTNIDKTPPTTPIISISDNVLTIQPGTDAQSGVIKTFVSVNGGAWTAYVSPLTLTDGSYTVEVKTVDNAGNTSGVAAQAFTMLNQTVTNDVTNEVAKAESSATQADVDAALALVNALPNSQAKTDLLNRLNVVQQEIDAQTALDDATVAVENAEIVKTQAAVDAAKAKVNAMPDGQTKTELLSRLDAIQQIIDTSISKSVDGEVVVITLPADATSAVAYVETVKTQAALDSAKAMVNSLA</sequence>
<evidence type="ECO:0000259" key="1">
    <source>
        <dbReference type="Pfam" id="PF19077"/>
    </source>
</evidence>
<dbReference type="EMBL" id="JXAK01000054">
    <property type="protein sequence ID" value="KIL38681.1"/>
    <property type="molecule type" value="Genomic_DNA"/>
</dbReference>
<evidence type="ECO:0000313" key="2">
    <source>
        <dbReference type="EMBL" id="KIL38681.1"/>
    </source>
</evidence>
<dbReference type="Pfam" id="PF19077">
    <property type="entry name" value="Big_13"/>
    <property type="match status" value="1"/>
</dbReference>
<dbReference type="RefSeq" id="WP_041050650.1">
    <property type="nucleotide sequence ID" value="NZ_JXAK01000054.1"/>
</dbReference>
<keyword evidence="3" id="KW-1185">Reference proteome</keyword>
<dbReference type="NCBIfam" id="NF047446">
    <property type="entry name" value="barrel_OmpL47"/>
    <property type="match status" value="1"/>
</dbReference>
<organism evidence="2 3">
    <name type="scientific">Gordoniibacillus kamchatkensis</name>
    <dbReference type="NCBI Taxonomy" id="1590651"/>
    <lineage>
        <taxon>Bacteria</taxon>
        <taxon>Bacillati</taxon>
        <taxon>Bacillota</taxon>
        <taxon>Bacilli</taxon>
        <taxon>Bacillales</taxon>
        <taxon>Paenibacillaceae</taxon>
        <taxon>Gordoniibacillus</taxon>
    </lineage>
</organism>
<evidence type="ECO:0000313" key="3">
    <source>
        <dbReference type="Proteomes" id="UP000031967"/>
    </source>
</evidence>
<proteinExistence type="predicted"/>
<gene>
    <name evidence="2" type="ORF">SD70_24850</name>
</gene>
<comment type="caution">
    <text evidence="2">The sequence shown here is derived from an EMBL/GenBank/DDBJ whole genome shotgun (WGS) entry which is preliminary data.</text>
</comment>
<dbReference type="Gene3D" id="2.60.40.10">
    <property type="entry name" value="Immunoglobulins"/>
    <property type="match status" value="2"/>
</dbReference>
<accession>A0ABR5AC98</accession>
<dbReference type="InterPro" id="IPR044016">
    <property type="entry name" value="Big_13"/>
</dbReference>
<dbReference type="InterPro" id="IPR013783">
    <property type="entry name" value="Ig-like_fold"/>
</dbReference>
<protein>
    <recommendedName>
        <fullName evidence="1">Bacterial Ig-like domain-containing protein</fullName>
    </recommendedName>
</protein>
<dbReference type="InterPro" id="IPR058094">
    <property type="entry name" value="Ig-like_OmpL47-like"/>
</dbReference>
<feature type="domain" description="Bacterial Ig-like" evidence="1">
    <location>
        <begin position="115"/>
        <end position="190"/>
    </location>
</feature>